<evidence type="ECO:0000313" key="2">
    <source>
        <dbReference type="EMBL" id="MBD1318587.1"/>
    </source>
</evidence>
<name>A0ABR7W9U3_9ACTN</name>
<proteinExistence type="predicted"/>
<keyword evidence="3" id="KW-1185">Reference proteome</keyword>
<dbReference type="PANTHER" id="PTHR43798">
    <property type="entry name" value="MONOACYLGLYCEROL LIPASE"/>
    <property type="match status" value="1"/>
</dbReference>
<dbReference type="Gene3D" id="3.40.50.1820">
    <property type="entry name" value="alpha/beta hydrolase"/>
    <property type="match status" value="1"/>
</dbReference>
<gene>
    <name evidence="2" type="ORF">IDF66_03245</name>
</gene>
<reference evidence="2 3" key="1">
    <citation type="submission" date="2020-09" db="EMBL/GenBank/DDBJ databases">
        <title>Novel species in genus Gordonia.</title>
        <authorList>
            <person name="Zhang G."/>
        </authorList>
    </citation>
    <scope>NUCLEOTIDE SEQUENCE [LARGE SCALE GENOMIC DNA]</scope>
    <source>
        <strain evidence="2 3">ON-33</strain>
    </source>
</reference>
<dbReference type="EMBL" id="JACWMS010000001">
    <property type="protein sequence ID" value="MBD1318587.1"/>
    <property type="molecule type" value="Genomic_DNA"/>
</dbReference>
<dbReference type="InterPro" id="IPR000073">
    <property type="entry name" value="AB_hydrolase_1"/>
</dbReference>
<dbReference type="InterPro" id="IPR050266">
    <property type="entry name" value="AB_hydrolase_sf"/>
</dbReference>
<accession>A0ABR7W9U3</accession>
<dbReference type="PANTHER" id="PTHR43798:SF33">
    <property type="entry name" value="HYDROLASE, PUTATIVE (AFU_ORTHOLOGUE AFUA_2G14860)-RELATED"/>
    <property type="match status" value="1"/>
</dbReference>
<dbReference type="InterPro" id="IPR029058">
    <property type="entry name" value="AB_hydrolase_fold"/>
</dbReference>
<evidence type="ECO:0000313" key="3">
    <source>
        <dbReference type="Proteomes" id="UP000602395"/>
    </source>
</evidence>
<dbReference type="PRINTS" id="PR00111">
    <property type="entry name" value="ABHYDROLASE"/>
</dbReference>
<dbReference type="GO" id="GO:0016787">
    <property type="term" value="F:hydrolase activity"/>
    <property type="evidence" value="ECO:0007669"/>
    <property type="project" value="UniProtKB-KW"/>
</dbReference>
<dbReference type="Proteomes" id="UP000602395">
    <property type="component" value="Unassembled WGS sequence"/>
</dbReference>
<organism evidence="2 3">
    <name type="scientific">Gordonia hankookensis</name>
    <dbReference type="NCBI Taxonomy" id="589403"/>
    <lineage>
        <taxon>Bacteria</taxon>
        <taxon>Bacillati</taxon>
        <taxon>Actinomycetota</taxon>
        <taxon>Actinomycetes</taxon>
        <taxon>Mycobacteriales</taxon>
        <taxon>Gordoniaceae</taxon>
        <taxon>Gordonia</taxon>
    </lineage>
</organism>
<comment type="caution">
    <text evidence="2">The sequence shown here is derived from an EMBL/GenBank/DDBJ whole genome shotgun (WGS) entry which is preliminary data.</text>
</comment>
<evidence type="ECO:0000259" key="1">
    <source>
        <dbReference type="Pfam" id="PF12697"/>
    </source>
</evidence>
<dbReference type="SUPFAM" id="SSF53474">
    <property type="entry name" value="alpha/beta-Hydrolases"/>
    <property type="match status" value="1"/>
</dbReference>
<dbReference type="Pfam" id="PF12697">
    <property type="entry name" value="Abhydrolase_6"/>
    <property type="match status" value="1"/>
</dbReference>
<protein>
    <submittedName>
        <fullName evidence="2">Alpha/beta hydrolase</fullName>
    </submittedName>
</protein>
<sequence>MTLTTHVFGTDAPGAPHVLAIHGLTGHGRRWESLAADHLTDLRVIAPDLLGHGYSPWVPPWSLEDHVASLVDVVDQYIPVVARPFVVVGHSFGGAVAVRLAHRLGSESVCGLVLLDPAQGLDPAMALRVATDSLEHWDYPDAAAAKSAKRAEGWADIPEMLLDKEIDDHLTDSAPGRVGWRVSAPAAATAWSEMARDAVVPPPGLPTTVVVADRVDPPFVRPAFLEVCATERHDSVEIVHADCEHMVPFLAPELTARAIRSMVDRG</sequence>
<keyword evidence="2" id="KW-0378">Hydrolase</keyword>
<dbReference type="RefSeq" id="WP_190265704.1">
    <property type="nucleotide sequence ID" value="NZ_BAABAD010000003.1"/>
</dbReference>
<feature type="domain" description="AB hydrolase-1" evidence="1">
    <location>
        <begin position="18"/>
        <end position="258"/>
    </location>
</feature>